<dbReference type="Gene3D" id="3.20.20.80">
    <property type="entry name" value="Glycosidases"/>
    <property type="match status" value="1"/>
</dbReference>
<dbReference type="InterPro" id="IPR031158">
    <property type="entry name" value="GH10_AS"/>
</dbReference>
<dbReference type="STRING" id="1703345.A3860_31495"/>
<dbReference type="InterPro" id="IPR017853">
    <property type="entry name" value="GH"/>
</dbReference>
<comment type="catalytic activity">
    <reaction evidence="6">
        <text>Endohydrolysis of (1-&gt;4)-beta-D-xylosidic linkages in xylans.</text>
        <dbReference type="EC" id="3.2.1.8"/>
    </reaction>
</comment>
<dbReference type="AlphaFoldDB" id="A0A1V9FU72"/>
<gene>
    <name evidence="8" type="ORF">A3860_31495</name>
</gene>
<keyword evidence="2 6" id="KW-0119">Carbohydrate metabolism</keyword>
<dbReference type="SMART" id="SM00633">
    <property type="entry name" value="Glyco_10"/>
    <property type="match status" value="1"/>
</dbReference>
<keyword evidence="8" id="KW-0858">Xylan degradation</keyword>
<evidence type="ECO:0000256" key="5">
    <source>
        <dbReference type="PROSITE-ProRule" id="PRU10061"/>
    </source>
</evidence>
<reference evidence="8 9" key="1">
    <citation type="submission" date="2016-03" db="EMBL/GenBank/DDBJ databases">
        <title>Niastella vici sp. nov., isolated from farmland soil.</title>
        <authorList>
            <person name="Chen L."/>
            <person name="Wang D."/>
            <person name="Yang S."/>
            <person name="Wang G."/>
        </authorList>
    </citation>
    <scope>NUCLEOTIDE SEQUENCE [LARGE SCALE GENOMIC DNA]</scope>
    <source>
        <strain evidence="8 9">DJ57</strain>
    </source>
</reference>
<organism evidence="8 9">
    <name type="scientific">Niastella vici</name>
    <dbReference type="NCBI Taxonomy" id="1703345"/>
    <lineage>
        <taxon>Bacteria</taxon>
        <taxon>Pseudomonadati</taxon>
        <taxon>Bacteroidota</taxon>
        <taxon>Chitinophagia</taxon>
        <taxon>Chitinophagales</taxon>
        <taxon>Chitinophagaceae</taxon>
        <taxon>Niastella</taxon>
    </lineage>
</organism>
<dbReference type="InterPro" id="IPR044846">
    <property type="entry name" value="GH10"/>
</dbReference>
<name>A0A1V9FU72_9BACT</name>
<dbReference type="OrthoDB" id="9809277at2"/>
<keyword evidence="3 6" id="KW-0326">Glycosidase</keyword>
<evidence type="ECO:0000256" key="1">
    <source>
        <dbReference type="ARBA" id="ARBA00022801"/>
    </source>
</evidence>
<evidence type="ECO:0000256" key="2">
    <source>
        <dbReference type="ARBA" id="ARBA00023277"/>
    </source>
</evidence>
<accession>A0A1V9FU72</accession>
<sequence>MKRTVSVSISLILSTTLFCQNITKGLKDYYADYFPIGVAVSWRNLSGPDAQLITQQFNSLTPENAMKMGPIHPAEDRYNWGPADSIVNFAQRHGMKVRGHALCWHEQTPAWLFKDASGNLVTKEVLLNRLKEHITTVMNRYKGKVYAWDVVNEAVDDNSSRLLRNSLWYQICGEDFIAKAFEYAHAADPNAVLFYNDYNSERPEKMERIYQLLKKLVDAKVPIHGVGLQAHWSLYEPTENELRTAIEKFSSLGLKVQFTELDISVYPWEKNRRAKRADDVDTFTPEREQQQLEQYKKVFRIFREYKNVITGVTCWGVSDRRTWLDEYPVMGRKNYPTLFDVNGQPKKAFWEVVGF</sequence>
<dbReference type="PROSITE" id="PS00591">
    <property type="entry name" value="GH10_1"/>
    <property type="match status" value="1"/>
</dbReference>
<evidence type="ECO:0000313" key="8">
    <source>
        <dbReference type="EMBL" id="OQP61786.1"/>
    </source>
</evidence>
<dbReference type="Proteomes" id="UP000192796">
    <property type="component" value="Unassembled WGS sequence"/>
</dbReference>
<dbReference type="EMBL" id="LVYD01000056">
    <property type="protein sequence ID" value="OQP61786.1"/>
    <property type="molecule type" value="Genomic_DNA"/>
</dbReference>
<evidence type="ECO:0000256" key="4">
    <source>
        <dbReference type="ARBA" id="ARBA00023326"/>
    </source>
</evidence>
<evidence type="ECO:0000256" key="6">
    <source>
        <dbReference type="RuleBase" id="RU361174"/>
    </source>
</evidence>
<proteinExistence type="inferred from homology"/>
<comment type="caution">
    <text evidence="8">The sequence shown here is derived from an EMBL/GenBank/DDBJ whole genome shotgun (WGS) entry which is preliminary data.</text>
</comment>
<keyword evidence="4 6" id="KW-0624">Polysaccharide degradation</keyword>
<dbReference type="GO" id="GO:0031176">
    <property type="term" value="F:endo-1,4-beta-xylanase activity"/>
    <property type="evidence" value="ECO:0007669"/>
    <property type="project" value="UniProtKB-EC"/>
</dbReference>
<dbReference type="PANTHER" id="PTHR31490:SF90">
    <property type="entry name" value="ENDO-1,4-BETA-XYLANASE A"/>
    <property type="match status" value="1"/>
</dbReference>
<dbReference type="PRINTS" id="PR00134">
    <property type="entry name" value="GLHYDRLASE10"/>
</dbReference>
<keyword evidence="9" id="KW-1185">Reference proteome</keyword>
<keyword evidence="1 6" id="KW-0378">Hydrolase</keyword>
<dbReference type="RefSeq" id="WP_081150575.1">
    <property type="nucleotide sequence ID" value="NZ_LVYD01000056.1"/>
</dbReference>
<dbReference type="PROSITE" id="PS51760">
    <property type="entry name" value="GH10_2"/>
    <property type="match status" value="1"/>
</dbReference>
<dbReference type="SUPFAM" id="SSF51445">
    <property type="entry name" value="(Trans)glycosidases"/>
    <property type="match status" value="1"/>
</dbReference>
<feature type="active site" description="Nucleophile" evidence="5">
    <location>
        <position position="260"/>
    </location>
</feature>
<evidence type="ECO:0000259" key="7">
    <source>
        <dbReference type="PROSITE" id="PS51760"/>
    </source>
</evidence>
<feature type="domain" description="GH10" evidence="7">
    <location>
        <begin position="20"/>
        <end position="355"/>
    </location>
</feature>
<evidence type="ECO:0000256" key="3">
    <source>
        <dbReference type="ARBA" id="ARBA00023295"/>
    </source>
</evidence>
<evidence type="ECO:0000313" key="9">
    <source>
        <dbReference type="Proteomes" id="UP000192796"/>
    </source>
</evidence>
<dbReference type="PANTHER" id="PTHR31490">
    <property type="entry name" value="GLYCOSYL HYDROLASE"/>
    <property type="match status" value="1"/>
</dbReference>
<dbReference type="GO" id="GO:0045493">
    <property type="term" value="P:xylan catabolic process"/>
    <property type="evidence" value="ECO:0007669"/>
    <property type="project" value="UniProtKB-KW"/>
</dbReference>
<comment type="similarity">
    <text evidence="6">Belongs to the glycosyl hydrolase 10 (cellulase F) family.</text>
</comment>
<dbReference type="Pfam" id="PF00331">
    <property type="entry name" value="Glyco_hydro_10"/>
    <property type="match status" value="1"/>
</dbReference>
<protein>
    <recommendedName>
        <fullName evidence="6">Beta-xylanase</fullName>
        <ecNumber evidence="6">3.2.1.8</ecNumber>
    </recommendedName>
</protein>
<dbReference type="InterPro" id="IPR001000">
    <property type="entry name" value="GH10_dom"/>
</dbReference>
<dbReference type="EC" id="3.2.1.8" evidence="6"/>